<evidence type="ECO:0000313" key="3">
    <source>
        <dbReference type="EMBL" id="QMR41730.1"/>
    </source>
</evidence>
<feature type="transmembrane region" description="Helical" evidence="1">
    <location>
        <begin position="307"/>
        <end position="328"/>
    </location>
</feature>
<feature type="transmembrane region" description="Helical" evidence="1">
    <location>
        <begin position="258"/>
        <end position="274"/>
    </location>
</feature>
<evidence type="ECO:0000259" key="2">
    <source>
        <dbReference type="Pfam" id="PF01757"/>
    </source>
</evidence>
<keyword evidence="1" id="KW-1133">Transmembrane helix</keyword>
<organism evidence="3 4">
    <name type="scientific">Klebsiella aerogenes</name>
    <name type="common">Enterobacter aerogenes</name>
    <dbReference type="NCBI Taxonomy" id="548"/>
    <lineage>
        <taxon>Bacteria</taxon>
        <taxon>Pseudomonadati</taxon>
        <taxon>Pseudomonadota</taxon>
        <taxon>Gammaproteobacteria</taxon>
        <taxon>Enterobacterales</taxon>
        <taxon>Enterobacteriaceae</taxon>
        <taxon>Klebsiella/Raoultella group</taxon>
        <taxon>Klebsiella</taxon>
    </lineage>
</organism>
<dbReference type="Proteomes" id="UP000514462">
    <property type="component" value="Chromosome"/>
</dbReference>
<dbReference type="InterPro" id="IPR050879">
    <property type="entry name" value="Acyltransferase_3"/>
</dbReference>
<evidence type="ECO:0000256" key="1">
    <source>
        <dbReference type="SAM" id="Phobius"/>
    </source>
</evidence>
<sequence>MSQSKNWSPELDGLRGYASLWVVLGHICNLTECNIPILSSPSIGVDIFILLSGYLMAKNYTERQHIEPWNSVKTMTSFWMRRFFRIAPLFYVLLIIALLLGEQFGNYREAIGNVWASTQTDPEKYADTSVVNFFAHISFAFGFLPYYSARTTIPDWSIGLEMQYYALFPFIMLIIMRFGYIKSSLFIMASCFVASQLAPEYFNEFTRPSMIAFKLPLFIAGMLIYKAASDNKIYYSLVALIAPISALAIGFLITPTRMVIEIIIVAGMAILLYPHKNKSPFKLIADTTKAFLSITLSRFLGEVSYSVYLLHLMIVLPTIGILIEYPTFINLNPILRFIIATAISVPITYVISTWLYKNVEVKGIAIGRKIIKPTSSKVKEVA</sequence>
<keyword evidence="1" id="KW-0472">Membrane</keyword>
<keyword evidence="3" id="KW-0012">Acyltransferase</keyword>
<dbReference type="GO" id="GO:0000271">
    <property type="term" value="P:polysaccharide biosynthetic process"/>
    <property type="evidence" value="ECO:0007669"/>
    <property type="project" value="TreeGrafter"/>
</dbReference>
<feature type="transmembrane region" description="Helical" evidence="1">
    <location>
        <begin position="334"/>
        <end position="356"/>
    </location>
</feature>
<feature type="transmembrane region" description="Helical" evidence="1">
    <location>
        <begin position="83"/>
        <end position="101"/>
    </location>
</feature>
<feature type="transmembrane region" description="Helical" evidence="1">
    <location>
        <begin position="233"/>
        <end position="252"/>
    </location>
</feature>
<feature type="transmembrane region" description="Helical" evidence="1">
    <location>
        <begin position="130"/>
        <end position="149"/>
    </location>
</feature>
<dbReference type="PANTHER" id="PTHR23028:SF53">
    <property type="entry name" value="ACYL_TRANSF_3 DOMAIN-CONTAINING PROTEIN"/>
    <property type="match status" value="1"/>
</dbReference>
<feature type="transmembrane region" description="Helical" evidence="1">
    <location>
        <begin position="210"/>
        <end position="228"/>
    </location>
</feature>
<keyword evidence="1" id="KW-0812">Transmembrane</keyword>
<dbReference type="AlphaFoldDB" id="A0AAP9QZK9"/>
<dbReference type="GO" id="GO:0016020">
    <property type="term" value="C:membrane"/>
    <property type="evidence" value="ECO:0007669"/>
    <property type="project" value="TreeGrafter"/>
</dbReference>
<reference evidence="4" key="1">
    <citation type="submission" date="2020-06" db="EMBL/GenBank/DDBJ databases">
        <title>REHAB project genomes.</title>
        <authorList>
            <person name="Shaw L.P."/>
        </authorList>
    </citation>
    <scope>NUCLEOTIDE SEQUENCE [LARGE SCALE GENOMIC DNA]</scope>
    <source>
        <strain evidence="4">RHBSTW-00938</strain>
    </source>
</reference>
<dbReference type="Pfam" id="PF01757">
    <property type="entry name" value="Acyl_transf_3"/>
    <property type="match status" value="1"/>
</dbReference>
<dbReference type="PANTHER" id="PTHR23028">
    <property type="entry name" value="ACETYLTRANSFERASE"/>
    <property type="match status" value="1"/>
</dbReference>
<dbReference type="InterPro" id="IPR002656">
    <property type="entry name" value="Acyl_transf_3_dom"/>
</dbReference>
<feature type="transmembrane region" description="Helical" evidence="1">
    <location>
        <begin position="170"/>
        <end position="198"/>
    </location>
</feature>
<name>A0AAP9QZK9_KLEAE</name>
<evidence type="ECO:0000313" key="4">
    <source>
        <dbReference type="Proteomes" id="UP000514462"/>
    </source>
</evidence>
<proteinExistence type="predicted"/>
<dbReference type="GO" id="GO:0016747">
    <property type="term" value="F:acyltransferase activity, transferring groups other than amino-acyl groups"/>
    <property type="evidence" value="ECO:0007669"/>
    <property type="project" value="InterPro"/>
</dbReference>
<dbReference type="EMBL" id="CP055904">
    <property type="protein sequence ID" value="QMR41730.1"/>
    <property type="molecule type" value="Genomic_DNA"/>
</dbReference>
<dbReference type="RefSeq" id="WP_047037354.1">
    <property type="nucleotide sequence ID" value="NZ_CAYAFT010000006.1"/>
</dbReference>
<feature type="domain" description="Acyltransferase 3" evidence="2">
    <location>
        <begin position="10"/>
        <end position="352"/>
    </location>
</feature>
<accession>A0AAP9QZK9</accession>
<keyword evidence="3" id="KW-0808">Transferase</keyword>
<protein>
    <submittedName>
        <fullName evidence="3">Acyltransferase</fullName>
    </submittedName>
</protein>
<gene>
    <name evidence="3" type="ORF">HV331_20560</name>
</gene>